<dbReference type="InterPro" id="IPR036624">
    <property type="entry name" value="Hcp1-lik_sf"/>
</dbReference>
<proteinExistence type="predicted"/>
<dbReference type="InterPro" id="IPR008514">
    <property type="entry name" value="T6SS_Hcp"/>
</dbReference>
<dbReference type="RefSeq" id="WP_059312424.1">
    <property type="nucleotide sequence ID" value="NZ_LRCR01000045.1"/>
</dbReference>
<dbReference type="Gene3D" id="2.30.110.20">
    <property type="entry name" value="Hcp1-like"/>
    <property type="match status" value="1"/>
</dbReference>
<dbReference type="InterPro" id="IPR052947">
    <property type="entry name" value="T6SS_Hcp1_domain"/>
</dbReference>
<dbReference type="EMBL" id="LRCR01000045">
    <property type="protein sequence ID" value="KUQ80379.1"/>
    <property type="molecule type" value="Genomic_DNA"/>
</dbReference>
<dbReference type="NCBIfam" id="TIGR03344">
    <property type="entry name" value="VI_effect_Hcp1"/>
    <property type="match status" value="1"/>
</dbReference>
<gene>
    <name evidence="1" type="ORF">AWI28_02990</name>
</gene>
<dbReference type="PANTHER" id="PTHR34319">
    <property type="entry name" value="MAJOR EXPORTED PROTEIN"/>
    <property type="match status" value="1"/>
</dbReference>
<dbReference type="Proteomes" id="UP000064715">
    <property type="component" value="Unassembled WGS sequence"/>
</dbReference>
<evidence type="ECO:0000313" key="2">
    <source>
        <dbReference type="Proteomes" id="UP000064715"/>
    </source>
</evidence>
<dbReference type="AlphaFoldDB" id="A0A0X4EF61"/>
<protein>
    <submittedName>
        <fullName evidence="1">Hcp family T6SS protein CtsH1</fullName>
    </submittedName>
</protein>
<accession>A0A0X4EF61</accession>
<reference evidence="2" key="1">
    <citation type="submission" date="2016-01" db="EMBL/GenBank/DDBJ databases">
        <title>WGS of SAMN04407783.</title>
        <authorList>
            <person name="Adams M."/>
            <person name="Sutton G."/>
            <person name="Nelson K."/>
            <person name="Thaden J."/>
            <person name="Fowler V."/>
            <person name="Mccorrison J."/>
            <person name="Sanka R."/>
            <person name="Brinkac L."/>
            <person name="Nierman W."/>
        </authorList>
    </citation>
    <scope>NUCLEOTIDE SEQUENCE [LARGE SCALE GENOMIC DNA]</scope>
    <source>
        <strain evidence="2">GN04363</strain>
    </source>
</reference>
<organism evidence="1 2">
    <name type="scientific">Enterobacter genomosp. O</name>
    <dbReference type="NCBI Taxonomy" id="2364150"/>
    <lineage>
        <taxon>Bacteria</taxon>
        <taxon>Pseudomonadati</taxon>
        <taxon>Pseudomonadota</taxon>
        <taxon>Gammaproteobacteria</taxon>
        <taxon>Enterobacterales</taxon>
        <taxon>Enterobacteriaceae</taxon>
        <taxon>Enterobacter</taxon>
        <taxon>Enterobacter cloacae complex</taxon>
        <taxon>Enterobacter cloacae complex clade O</taxon>
    </lineage>
</organism>
<sequence>MAIPAYLWLKDDGGANIKGSVDVQYREGSIEVLSFGHGLHIPTDGNTGKLTGTRIHSPLTIEKEFDSSSPYLYRAVATGQTLKSAEIKWYRVNDAGQEVEYFNMLLENVKIVGITPVMHNVKNPSMEKHNHLEAIELRYEKITWKHCDGNIQFTDGWNIRVTA</sequence>
<keyword evidence="2" id="KW-1185">Reference proteome</keyword>
<dbReference type="Pfam" id="PF05638">
    <property type="entry name" value="T6SS_HCP"/>
    <property type="match status" value="1"/>
</dbReference>
<dbReference type="OrthoDB" id="5674026at2"/>
<name>A0A0X4EF61_9ENTR</name>
<comment type="caution">
    <text evidence="1">The sequence shown here is derived from an EMBL/GenBank/DDBJ whole genome shotgun (WGS) entry which is preliminary data.</text>
</comment>
<evidence type="ECO:0000313" key="1">
    <source>
        <dbReference type="EMBL" id="KUQ80379.1"/>
    </source>
</evidence>
<dbReference type="PANTHER" id="PTHR34319:SF6">
    <property type="entry name" value="MAJOR EXPORTED PROTEIN"/>
    <property type="match status" value="1"/>
</dbReference>
<dbReference type="SUPFAM" id="SSF141452">
    <property type="entry name" value="Hcp1-like"/>
    <property type="match status" value="1"/>
</dbReference>